<dbReference type="InterPro" id="IPR024079">
    <property type="entry name" value="MetalloPept_cat_dom_sf"/>
</dbReference>
<accession>A0A934RBU1</accession>
<dbReference type="SUPFAM" id="SSF55486">
    <property type="entry name" value="Metalloproteases ('zincins'), catalytic domain"/>
    <property type="match status" value="1"/>
</dbReference>
<sequence>MKFLGIAGCFCGAVLTAEPLEVGPVPAELKLPDFYQKHVSATGYPVVGSAKVNDYALKEAAYLINLMLAERPDVRKAMIEHESRMAVMAHDEFTTDIPGHAHLKPKDWWDRRARGLGGSETDPVCSCGEENLLGFEGDPYSTENILIHEFAHNIHLRGLIHVDPTFDARLEKAYEAAMKKGLWKGKYAATNSREYWAEGVQSWFDNNREPDHDHNHVNTRKELIEYDPELAKLCEEVFGRTELTYTKPATRLTGHLEGYDPTSAPTFEWPERLRKVQIKKE</sequence>
<dbReference type="GO" id="GO:0008237">
    <property type="term" value="F:metallopeptidase activity"/>
    <property type="evidence" value="ECO:0007669"/>
    <property type="project" value="InterPro"/>
</dbReference>
<keyword evidence="2" id="KW-1185">Reference proteome</keyword>
<comment type="caution">
    <text evidence="1">The sequence shown here is derived from an EMBL/GenBank/DDBJ whole genome shotgun (WGS) entry which is preliminary data.</text>
</comment>
<evidence type="ECO:0008006" key="3">
    <source>
        <dbReference type="Google" id="ProtNLM"/>
    </source>
</evidence>
<name>A0A934RBU1_9BACT</name>
<dbReference type="RefSeq" id="WP_200281151.1">
    <property type="nucleotide sequence ID" value="NZ_JAENII010000011.1"/>
</dbReference>
<evidence type="ECO:0000313" key="2">
    <source>
        <dbReference type="Proteomes" id="UP000658278"/>
    </source>
</evidence>
<organism evidence="1 2">
    <name type="scientific">Haloferula rosea</name>
    <dbReference type="NCBI Taxonomy" id="490093"/>
    <lineage>
        <taxon>Bacteria</taxon>
        <taxon>Pseudomonadati</taxon>
        <taxon>Verrucomicrobiota</taxon>
        <taxon>Verrucomicrobiia</taxon>
        <taxon>Verrucomicrobiales</taxon>
        <taxon>Verrucomicrobiaceae</taxon>
        <taxon>Haloferula</taxon>
    </lineage>
</organism>
<reference evidence="1" key="1">
    <citation type="submission" date="2021-01" db="EMBL/GenBank/DDBJ databases">
        <title>Modified the classification status of verrucomicrobia.</title>
        <authorList>
            <person name="Feng X."/>
        </authorList>
    </citation>
    <scope>NUCLEOTIDE SEQUENCE</scope>
    <source>
        <strain evidence="1">KCTC 22201</strain>
    </source>
</reference>
<gene>
    <name evidence="1" type="ORF">JIN81_14305</name>
</gene>
<proteinExistence type="predicted"/>
<dbReference type="Proteomes" id="UP000658278">
    <property type="component" value="Unassembled WGS sequence"/>
</dbReference>
<dbReference type="EMBL" id="JAENII010000011">
    <property type="protein sequence ID" value="MBK1828202.1"/>
    <property type="molecule type" value="Genomic_DNA"/>
</dbReference>
<dbReference type="AlphaFoldDB" id="A0A934RBU1"/>
<dbReference type="Gene3D" id="3.40.390.10">
    <property type="entry name" value="Collagenase (Catalytic Domain)"/>
    <property type="match status" value="1"/>
</dbReference>
<evidence type="ECO:0000313" key="1">
    <source>
        <dbReference type="EMBL" id="MBK1828202.1"/>
    </source>
</evidence>
<protein>
    <recommendedName>
        <fullName evidence="3">Glycoside hydrolase</fullName>
    </recommendedName>
</protein>